<dbReference type="AlphaFoldDB" id="A0A1C3IIQ6"/>
<name>A0A1C3IIQ6_9VIBR</name>
<dbReference type="Proteomes" id="UP000092876">
    <property type="component" value="Unassembled WGS sequence"/>
</dbReference>
<evidence type="ECO:0000313" key="2">
    <source>
        <dbReference type="Proteomes" id="UP000092876"/>
    </source>
</evidence>
<proteinExistence type="predicted"/>
<dbReference type="InterPro" id="IPR010260">
    <property type="entry name" value="AlpA"/>
</dbReference>
<gene>
    <name evidence="1" type="ORF">VAT7223_00592</name>
</gene>
<dbReference type="Pfam" id="PF05930">
    <property type="entry name" value="Phage_AlpA"/>
    <property type="match status" value="1"/>
</dbReference>
<dbReference type="SUPFAM" id="SSF46955">
    <property type="entry name" value="Putative DNA-binding domain"/>
    <property type="match status" value="1"/>
</dbReference>
<evidence type="ECO:0000313" key="1">
    <source>
        <dbReference type="EMBL" id="SBS61290.1"/>
    </source>
</evidence>
<protein>
    <submittedName>
        <fullName evidence="1">Prophage CP4-57 regulatory protein (AlpA)</fullName>
    </submittedName>
</protein>
<dbReference type="InterPro" id="IPR001387">
    <property type="entry name" value="Cro/C1-type_HTH"/>
</dbReference>
<dbReference type="GeneID" id="94231532"/>
<dbReference type="Gene3D" id="1.10.238.160">
    <property type="match status" value="1"/>
</dbReference>
<sequence>MNNLTHPTNDIINNIRLIRQTELANLLGVSKTTLWRLRQDKNFPSPVAIRSRLIGWRFSDIENWLEVNKLDAAA</sequence>
<dbReference type="EMBL" id="FLQP01000007">
    <property type="protein sequence ID" value="SBS61290.1"/>
    <property type="molecule type" value="Genomic_DNA"/>
</dbReference>
<dbReference type="RefSeq" id="WP_065678251.1">
    <property type="nucleotide sequence ID" value="NZ_AP025460.1"/>
</dbReference>
<dbReference type="InterPro" id="IPR009061">
    <property type="entry name" value="DNA-bd_dom_put_sf"/>
</dbReference>
<dbReference type="CDD" id="cd00093">
    <property type="entry name" value="HTH_XRE"/>
    <property type="match status" value="1"/>
</dbReference>
<organism evidence="1 2">
    <name type="scientific">Vibrio atlanticus</name>
    <dbReference type="NCBI Taxonomy" id="693153"/>
    <lineage>
        <taxon>Bacteria</taxon>
        <taxon>Pseudomonadati</taxon>
        <taxon>Pseudomonadota</taxon>
        <taxon>Gammaproteobacteria</taxon>
        <taxon>Vibrionales</taxon>
        <taxon>Vibrionaceae</taxon>
        <taxon>Vibrio</taxon>
    </lineage>
</organism>
<reference evidence="2" key="1">
    <citation type="submission" date="2016-06" db="EMBL/GenBank/DDBJ databases">
        <authorList>
            <person name="Rodrigo-Torres Lidia"/>
            <person name="Arahal R.David."/>
        </authorList>
    </citation>
    <scope>NUCLEOTIDE SEQUENCE [LARGE SCALE GENOMIC DNA]</scope>
    <source>
        <strain evidence="2">CECT 7223</strain>
    </source>
</reference>
<accession>A0A1C3IIQ6</accession>